<accession>A0A8J5V903</accession>
<name>A0A8J5V903_ZIZPA</name>
<feature type="compositionally biased region" description="Basic residues" evidence="1">
    <location>
        <begin position="245"/>
        <end position="256"/>
    </location>
</feature>
<feature type="compositionally biased region" description="Basic and acidic residues" evidence="1">
    <location>
        <begin position="20"/>
        <end position="32"/>
    </location>
</feature>
<reference evidence="2" key="1">
    <citation type="journal article" date="2021" name="bioRxiv">
        <title>Whole Genome Assembly and Annotation of Northern Wild Rice, Zizania palustris L., Supports a Whole Genome Duplication in the Zizania Genus.</title>
        <authorList>
            <person name="Haas M."/>
            <person name="Kono T."/>
            <person name="Macchietto M."/>
            <person name="Millas R."/>
            <person name="McGilp L."/>
            <person name="Shao M."/>
            <person name="Duquette J."/>
            <person name="Hirsch C.N."/>
            <person name="Kimball J."/>
        </authorList>
    </citation>
    <scope>NUCLEOTIDE SEQUENCE</scope>
    <source>
        <tissue evidence="2">Fresh leaf tissue</tissue>
    </source>
</reference>
<evidence type="ECO:0000313" key="3">
    <source>
        <dbReference type="Proteomes" id="UP000729402"/>
    </source>
</evidence>
<reference evidence="2" key="2">
    <citation type="submission" date="2021-02" db="EMBL/GenBank/DDBJ databases">
        <authorList>
            <person name="Kimball J.A."/>
            <person name="Haas M.W."/>
            <person name="Macchietto M."/>
            <person name="Kono T."/>
            <person name="Duquette J."/>
            <person name="Shao M."/>
        </authorList>
    </citation>
    <scope>NUCLEOTIDE SEQUENCE</scope>
    <source>
        <tissue evidence="2">Fresh leaf tissue</tissue>
    </source>
</reference>
<evidence type="ECO:0000256" key="1">
    <source>
        <dbReference type="SAM" id="MobiDB-lite"/>
    </source>
</evidence>
<protein>
    <submittedName>
        <fullName evidence="2">Uncharacterized protein</fullName>
    </submittedName>
</protein>
<dbReference type="EMBL" id="JAAALK010000285">
    <property type="protein sequence ID" value="KAG8065207.1"/>
    <property type="molecule type" value="Genomic_DNA"/>
</dbReference>
<feature type="compositionally biased region" description="Gly residues" evidence="1">
    <location>
        <begin position="1"/>
        <end position="10"/>
    </location>
</feature>
<feature type="region of interest" description="Disordered" evidence="1">
    <location>
        <begin position="1"/>
        <end position="117"/>
    </location>
</feature>
<proteinExistence type="predicted"/>
<comment type="caution">
    <text evidence="2">The sequence shown here is derived from an EMBL/GenBank/DDBJ whole genome shotgun (WGS) entry which is preliminary data.</text>
</comment>
<feature type="region of interest" description="Disordered" evidence="1">
    <location>
        <begin position="207"/>
        <end position="428"/>
    </location>
</feature>
<organism evidence="2 3">
    <name type="scientific">Zizania palustris</name>
    <name type="common">Northern wild rice</name>
    <dbReference type="NCBI Taxonomy" id="103762"/>
    <lineage>
        <taxon>Eukaryota</taxon>
        <taxon>Viridiplantae</taxon>
        <taxon>Streptophyta</taxon>
        <taxon>Embryophyta</taxon>
        <taxon>Tracheophyta</taxon>
        <taxon>Spermatophyta</taxon>
        <taxon>Magnoliopsida</taxon>
        <taxon>Liliopsida</taxon>
        <taxon>Poales</taxon>
        <taxon>Poaceae</taxon>
        <taxon>BOP clade</taxon>
        <taxon>Oryzoideae</taxon>
        <taxon>Oryzeae</taxon>
        <taxon>Zizaniinae</taxon>
        <taxon>Zizania</taxon>
    </lineage>
</organism>
<evidence type="ECO:0000313" key="2">
    <source>
        <dbReference type="EMBL" id="KAG8065207.1"/>
    </source>
</evidence>
<dbReference type="Proteomes" id="UP000729402">
    <property type="component" value="Unassembled WGS sequence"/>
</dbReference>
<gene>
    <name evidence="2" type="ORF">GUJ93_ZPchr0004g38377</name>
</gene>
<dbReference type="AlphaFoldDB" id="A0A8J5V903"/>
<sequence>MAAGGVGGRGAPTVNYPGHMEMRPNHELEKDGQGALPVARAGVAEVGPRPAPPHRPPGVDDLHHAPPPTSGGTDGRSTEKGRSRHRQWLGGGPAGARGDKSSRGGRRGSESPGKLLEDKVITDLVEGRERYCPGDPRPKVGVDVAETAEDVEDKCALRNRLSEVTKGIRHPLHAVPVLRDGKIPLDEGAEGGVQLDSTGLAVAKELPLDRNPGLTSSVAKLLHDPGGHSTKQEGPPARAPEQRQRRSWRWRGRRQGPTRNDQNRARSDLGAAAIGGGTVGKEGPTAAAPSPAIRGSTRKEEGAPVVSRGGARKRVGAPMAASPPNGEERVLAAAASPPAAEQSGGTVGKGEEEAVGVLSATSSPRRGKEGGEGGHRRREGEDATHSRASRSRSGGTSAESDGSGAGSGHTSDPRVILAMGRERGEEEG</sequence>
<keyword evidence="3" id="KW-1185">Reference proteome</keyword>
<feature type="compositionally biased region" description="Basic and acidic residues" evidence="1">
    <location>
        <begin position="366"/>
        <end position="385"/>
    </location>
</feature>
<feature type="compositionally biased region" description="Low complexity" evidence="1">
    <location>
        <begin position="391"/>
        <end position="402"/>
    </location>
</feature>